<name>A0A2C6L4D9_9APIC</name>
<feature type="compositionally biased region" description="Low complexity" evidence="1">
    <location>
        <begin position="390"/>
        <end position="404"/>
    </location>
</feature>
<feature type="region of interest" description="Disordered" evidence="1">
    <location>
        <begin position="1"/>
        <end position="75"/>
    </location>
</feature>
<protein>
    <submittedName>
        <fullName evidence="2">Uncharacterized protein</fullName>
    </submittedName>
</protein>
<feature type="region of interest" description="Disordered" evidence="1">
    <location>
        <begin position="310"/>
        <end position="351"/>
    </location>
</feature>
<feature type="region of interest" description="Disordered" evidence="1">
    <location>
        <begin position="222"/>
        <end position="267"/>
    </location>
</feature>
<organism evidence="2 3">
    <name type="scientific">Cystoisospora suis</name>
    <dbReference type="NCBI Taxonomy" id="483139"/>
    <lineage>
        <taxon>Eukaryota</taxon>
        <taxon>Sar</taxon>
        <taxon>Alveolata</taxon>
        <taxon>Apicomplexa</taxon>
        <taxon>Conoidasida</taxon>
        <taxon>Coccidia</taxon>
        <taxon>Eucoccidiorida</taxon>
        <taxon>Eimeriorina</taxon>
        <taxon>Sarcocystidae</taxon>
        <taxon>Cystoisospora</taxon>
    </lineage>
</organism>
<feature type="compositionally biased region" description="Polar residues" evidence="1">
    <location>
        <begin position="222"/>
        <end position="233"/>
    </location>
</feature>
<gene>
    <name evidence="2" type="ORF">CSUI_003583</name>
</gene>
<comment type="caution">
    <text evidence="2">The sequence shown here is derived from an EMBL/GenBank/DDBJ whole genome shotgun (WGS) entry which is preliminary data.</text>
</comment>
<dbReference type="Proteomes" id="UP000221165">
    <property type="component" value="Unassembled WGS sequence"/>
</dbReference>
<dbReference type="EMBL" id="MIGC01001627">
    <property type="protein sequence ID" value="PHJ22562.1"/>
    <property type="molecule type" value="Genomic_DNA"/>
</dbReference>
<evidence type="ECO:0000313" key="2">
    <source>
        <dbReference type="EMBL" id="PHJ22562.1"/>
    </source>
</evidence>
<feature type="compositionally biased region" description="Polar residues" evidence="1">
    <location>
        <begin position="166"/>
        <end position="175"/>
    </location>
</feature>
<feature type="compositionally biased region" description="Low complexity" evidence="1">
    <location>
        <begin position="1"/>
        <end position="28"/>
    </location>
</feature>
<feature type="compositionally biased region" description="Low complexity" evidence="1">
    <location>
        <begin position="516"/>
        <end position="525"/>
    </location>
</feature>
<feature type="compositionally biased region" description="Polar residues" evidence="1">
    <location>
        <begin position="200"/>
        <end position="217"/>
    </location>
</feature>
<dbReference type="VEuPathDB" id="ToxoDB:CSUI_003583"/>
<feature type="compositionally biased region" description="Low complexity" evidence="1">
    <location>
        <begin position="49"/>
        <end position="61"/>
    </location>
</feature>
<feature type="compositionally biased region" description="Polar residues" evidence="1">
    <location>
        <begin position="120"/>
        <end position="158"/>
    </location>
</feature>
<feature type="compositionally biased region" description="Gly residues" evidence="1">
    <location>
        <begin position="526"/>
        <end position="537"/>
    </location>
</feature>
<reference evidence="2 3" key="1">
    <citation type="journal article" date="2017" name="Int. J. Parasitol.">
        <title>The genome of the protozoan parasite Cystoisospora suis and a reverse vaccinology approach to identify vaccine candidates.</title>
        <authorList>
            <person name="Palmieri N."/>
            <person name="Shrestha A."/>
            <person name="Ruttkowski B."/>
            <person name="Beck T."/>
            <person name="Vogl C."/>
            <person name="Tomley F."/>
            <person name="Blake D.P."/>
            <person name="Joachim A."/>
        </authorList>
    </citation>
    <scope>NUCLEOTIDE SEQUENCE [LARGE SCALE GENOMIC DNA]</scope>
    <source>
        <strain evidence="2 3">Wien I</strain>
    </source>
</reference>
<feature type="region of interest" description="Disordered" evidence="1">
    <location>
        <begin position="496"/>
        <end position="548"/>
    </location>
</feature>
<dbReference type="AlphaFoldDB" id="A0A2C6L4D9"/>
<feature type="region of interest" description="Disordered" evidence="1">
    <location>
        <begin position="101"/>
        <end position="191"/>
    </location>
</feature>
<feature type="region of interest" description="Disordered" evidence="1">
    <location>
        <begin position="561"/>
        <end position="583"/>
    </location>
</feature>
<keyword evidence="3" id="KW-1185">Reference proteome</keyword>
<dbReference type="RefSeq" id="XP_067924239.1">
    <property type="nucleotide sequence ID" value="XM_068063779.1"/>
</dbReference>
<accession>A0A2C6L4D9</accession>
<dbReference type="GeneID" id="94426990"/>
<feature type="region of interest" description="Disordered" evidence="1">
    <location>
        <begin position="198"/>
        <end position="217"/>
    </location>
</feature>
<feature type="compositionally biased region" description="Low complexity" evidence="1">
    <location>
        <begin position="250"/>
        <end position="267"/>
    </location>
</feature>
<evidence type="ECO:0000313" key="3">
    <source>
        <dbReference type="Proteomes" id="UP000221165"/>
    </source>
</evidence>
<evidence type="ECO:0000256" key="1">
    <source>
        <dbReference type="SAM" id="MobiDB-lite"/>
    </source>
</evidence>
<sequence>ASLLPSSGTPLHGSSSSSWHFGPFSPFSATSPAALNGPAASQALTSEQAAASRSNGAAGAAQVTPNPPTVPRTGAPVDLAAGRAAGRQLLSLLGVKLAPLSSDDPPQSHQQRLPLASSIDAHSQVTPTSLTQRQLSSMRASDQQHVVSGISSPANSGAQHGMSFHPSGSSQSNALQGDPGNGPGRETTGQRSSLFLPVSSGVSTAQRSHASADMRSSQLCLVSGSSTPASNTGRAGAPSRLPDANDLPASQSQGGLSTGSTRSSLEASRGAVASAGFFSGGVGVKEQAGGGGQGGGLSRNLFASMSFLDQSRAGRRPPPPPSTPPSFSSHVGPSSFSPVSGSNRSACWSGGGASPGVALRAAINSSGVVGILPPAPPSHAYRVGSHGDLSTTGATPLPAASSPSKSNAATMAVIHRHLQTLRRTGSGGSSGGSPTQNPVSPADLLRFIAQLSPKGGEVVAGIHQQLANAAAAQKTGDNSQLSGTAKTNARAPSLGLSFAHSNHSSPPQSGGGGGTASPANQMGFSGSRGIGGGGAGVPQGLSSGYRGGMGAETISLGFSTPLSQQSHGGSEKVMAGESSHRPSAMGGIHEKIVTPHLSRSGSLNVSGLGRNMDMGISFAGSKDNTLNGCVSHDLSSKRLGGTNAFQEGLHDVGTPTDRLSRPSLGNVSTGIALPSSHMSQSVRGRLVGGVSGDSMSQGPLGGSSSVALQQRLAHVLARETSGEASPELARALSLFSPTQRRSGDMMLGGPGGRQGDHKGFDMQQADVLLKALRAVVQGQISAPEQNAQSNVPPR</sequence>
<feature type="non-terminal residue" evidence="2">
    <location>
        <position position="1"/>
    </location>
</feature>
<feature type="compositionally biased region" description="Low complexity" evidence="1">
    <location>
        <begin position="325"/>
        <end position="342"/>
    </location>
</feature>
<feature type="region of interest" description="Disordered" evidence="1">
    <location>
        <begin position="381"/>
        <end position="404"/>
    </location>
</feature>
<proteinExistence type="predicted"/>